<accession>A0A2S9IGN9</accession>
<dbReference type="InterPro" id="IPR012373">
    <property type="entry name" value="Ferrdict_sens_TM"/>
</dbReference>
<dbReference type="Proteomes" id="UP000239181">
    <property type="component" value="Unassembled WGS sequence"/>
</dbReference>
<dbReference type="PANTHER" id="PTHR30273:SF2">
    <property type="entry name" value="PROTEIN FECR"/>
    <property type="match status" value="1"/>
</dbReference>
<gene>
    <name evidence="3" type="ORF">CQW29_04515</name>
</gene>
<dbReference type="EMBL" id="PDET01000002">
    <property type="protein sequence ID" value="PRD16934.1"/>
    <property type="molecule type" value="Genomic_DNA"/>
</dbReference>
<protein>
    <submittedName>
        <fullName evidence="3">Sugar ABC transporter substrate-binding protein</fullName>
    </submittedName>
</protein>
<dbReference type="AlphaFoldDB" id="A0A2S9IGN9"/>
<dbReference type="PIRSF" id="PIRSF018266">
    <property type="entry name" value="FecR"/>
    <property type="match status" value="1"/>
</dbReference>
<evidence type="ECO:0000313" key="3">
    <source>
        <dbReference type="EMBL" id="PRD16934.1"/>
    </source>
</evidence>
<dbReference type="InterPro" id="IPR006860">
    <property type="entry name" value="FecR"/>
</dbReference>
<dbReference type="GO" id="GO:0016989">
    <property type="term" value="F:sigma factor antagonist activity"/>
    <property type="evidence" value="ECO:0007669"/>
    <property type="project" value="TreeGrafter"/>
</dbReference>
<dbReference type="PANTHER" id="PTHR30273">
    <property type="entry name" value="PERIPLASMIC SIGNAL SENSOR AND SIGMA FACTOR ACTIVATOR FECR-RELATED"/>
    <property type="match status" value="1"/>
</dbReference>
<dbReference type="RefSeq" id="WP_105591517.1">
    <property type="nucleotide sequence ID" value="NZ_PDET01000002.1"/>
</dbReference>
<evidence type="ECO:0000313" key="4">
    <source>
        <dbReference type="Proteomes" id="UP000239181"/>
    </source>
</evidence>
<dbReference type="Pfam" id="PF04773">
    <property type="entry name" value="FecR"/>
    <property type="match status" value="1"/>
</dbReference>
<evidence type="ECO:0000259" key="2">
    <source>
        <dbReference type="Pfam" id="PF16220"/>
    </source>
</evidence>
<dbReference type="Pfam" id="PF16220">
    <property type="entry name" value="DUF4880"/>
    <property type="match status" value="1"/>
</dbReference>
<dbReference type="OrthoDB" id="8641865at2"/>
<evidence type="ECO:0000259" key="1">
    <source>
        <dbReference type="Pfam" id="PF04773"/>
    </source>
</evidence>
<feature type="domain" description="FecR protein" evidence="1">
    <location>
        <begin position="113"/>
        <end position="204"/>
    </location>
</feature>
<feature type="domain" description="FecR N-terminal" evidence="2">
    <location>
        <begin position="12"/>
        <end position="53"/>
    </location>
</feature>
<comment type="caution">
    <text evidence="3">The sequence shown here is derived from an EMBL/GenBank/DDBJ whole genome shotgun (WGS) entry which is preliminary data.</text>
</comment>
<organism evidence="3 4">
    <name type="scientific">Pantoea coffeiphila</name>
    <dbReference type="NCBI Taxonomy" id="1465635"/>
    <lineage>
        <taxon>Bacteria</taxon>
        <taxon>Pseudomonadati</taxon>
        <taxon>Pseudomonadota</taxon>
        <taxon>Gammaproteobacteria</taxon>
        <taxon>Enterobacterales</taxon>
        <taxon>Erwiniaceae</taxon>
        <taxon>Pantoea</taxon>
    </lineage>
</organism>
<reference evidence="3 4" key="1">
    <citation type="submission" date="2017-10" db="EMBL/GenBank/DDBJ databases">
        <title>Draft genome of two endophytic bacteria isolated from 'guarana' Paullinia cupana (Mart.) Ducke.</title>
        <authorList>
            <person name="Siqueira K.A."/>
            <person name="Liotti R.G."/>
            <person name="Mendes T.A."/>
            <person name="Soares M.A."/>
        </authorList>
    </citation>
    <scope>NUCLEOTIDE SEQUENCE [LARGE SCALE GENOMIC DNA]</scope>
    <source>
        <strain evidence="3 4">342</strain>
    </source>
</reference>
<keyword evidence="4" id="KW-1185">Reference proteome</keyword>
<sequence length="325" mass="35998">MARLSQHDEVARQAIEWMVLLRSGEASTHDYEHYLRWRHAEPAHDSACLRIEQTLGQFTPLLEGMPTEPIRQALLAPSSRRKAIQYGLGMAATLTLSTALLNQRYPLTPAFADMKTMTAERRSLTLVDGSELTLDARSAVDINVADSNAVREVALLSGGLLLRATENAQRPVLIKTRVGELLALGGRMNVRYEDGGVHVGVLDSVAKLNRHHGHGLVLQPGQGAWFDDRTLLQVAIRPEAETAWTHGRLEVYDRTLGSVVRTLRNYSPGVIRIDPAVADLRVSGNFPLDNIHSALDSLAQTMPIAVVHTTRYWIQIQPASYRRNA</sequence>
<dbReference type="Gene3D" id="2.60.120.1440">
    <property type="match status" value="1"/>
</dbReference>
<dbReference type="InterPro" id="IPR032623">
    <property type="entry name" value="FecR_N"/>
</dbReference>
<name>A0A2S9IGN9_9GAMM</name>
<proteinExistence type="predicted"/>